<feature type="compositionally biased region" description="Low complexity" evidence="1">
    <location>
        <begin position="210"/>
        <end position="225"/>
    </location>
</feature>
<dbReference type="CDD" id="cd06218">
    <property type="entry name" value="DHOD_e_trans"/>
    <property type="match status" value="1"/>
</dbReference>
<dbReference type="EC" id="1.-.-.-" evidence="3"/>
<keyword evidence="5" id="KW-1185">Reference proteome</keyword>
<protein>
    <submittedName>
        <fullName evidence="3">Dihydroorotate dehydrogenase, electron transfer subunit, iron-sulphur cluster binding domain protein</fullName>
        <ecNumber evidence="3">1.-.-.-</ecNumber>
    </submittedName>
    <submittedName>
        <fullName evidence="4">Oxidoreductase NAD-binding domain protein</fullName>
    </submittedName>
</protein>
<dbReference type="InterPro" id="IPR050353">
    <property type="entry name" value="PyrK_electron_transfer"/>
</dbReference>
<dbReference type="Gene3D" id="2.40.30.10">
    <property type="entry name" value="Translation factors"/>
    <property type="match status" value="1"/>
</dbReference>
<dbReference type="SUPFAM" id="SSF63380">
    <property type="entry name" value="Riboflavin synthase domain-like"/>
    <property type="match status" value="1"/>
</dbReference>
<reference evidence="4" key="1">
    <citation type="submission" date="2014-11" db="EMBL/GenBank/DDBJ databases">
        <authorList>
            <person name="Hornung B.V."/>
        </authorList>
    </citation>
    <scope>NUCLEOTIDE SEQUENCE</scope>
    <source>
        <strain evidence="4">INE</strain>
    </source>
</reference>
<dbReference type="Gene3D" id="2.10.240.10">
    <property type="entry name" value="Dihydroorotate dehydrogenase, electron transfer subunit"/>
    <property type="match status" value="1"/>
</dbReference>
<dbReference type="Proteomes" id="UP000836597">
    <property type="component" value="Chromosome"/>
</dbReference>
<evidence type="ECO:0000313" key="4">
    <source>
        <dbReference type="EMBL" id="CEJ05726.1"/>
    </source>
</evidence>
<evidence type="ECO:0000313" key="3">
    <source>
        <dbReference type="EMBL" id="CAA7602845.1"/>
    </source>
</evidence>
<dbReference type="GO" id="GO:0016491">
    <property type="term" value="F:oxidoreductase activity"/>
    <property type="evidence" value="ECO:0007669"/>
    <property type="project" value="UniProtKB-KW"/>
</dbReference>
<proteinExistence type="predicted"/>
<dbReference type="InterPro" id="IPR039261">
    <property type="entry name" value="FNR_nucleotide-bd"/>
</dbReference>
<sequence>MPLCYEEIVSHGSLGDPAEGLRRLVLRGSAAATARPGQFLHVRVSDRLEPLLRRPLSIAAIDRAREEVTVLYRVRGRGTEALAQRQPGERLDVLGPLGNGFSLPEKGELWLVAGGIGIFPLYALAQAGLARGLEVRLFWGGESRGFLESAGLGQWSDLRIPLHLSTMDGSLGDKGAVTVPLGGYLKLNQTGPAKESQAARRGRSAEEARAAGSRRSAPGVEATEAEAAGVEALEAEVAGVESAGGKRSAGGCPAGQPPRDLSWAVCGPRGMMQAVAELGVARGFRVEVSLEERMACGVGACLGCCVTVRDERGRRSKRKVCQDGPVFPGREVVWDVTE</sequence>
<dbReference type="InterPro" id="IPR017938">
    <property type="entry name" value="Riboflavin_synthase-like_b-brl"/>
</dbReference>
<organism evidence="3">
    <name type="scientific">Acididesulfobacillus acetoxydans</name>
    <dbReference type="NCBI Taxonomy" id="1561005"/>
    <lineage>
        <taxon>Bacteria</taxon>
        <taxon>Bacillati</taxon>
        <taxon>Bacillota</taxon>
        <taxon>Clostridia</taxon>
        <taxon>Eubacteriales</taxon>
        <taxon>Peptococcaceae</taxon>
        <taxon>Acididesulfobacillus</taxon>
    </lineage>
</organism>
<dbReference type="AlphaFoldDB" id="A0A8S0Y4B7"/>
<dbReference type="EMBL" id="LR746496">
    <property type="protein sequence ID" value="CAA7602845.1"/>
    <property type="molecule type" value="Genomic_DNA"/>
</dbReference>
<dbReference type="SUPFAM" id="SSF52343">
    <property type="entry name" value="Ferredoxin reductase-like, C-terminal NADP-linked domain"/>
    <property type="match status" value="2"/>
</dbReference>
<keyword evidence="3" id="KW-0560">Oxidoreductase</keyword>
<evidence type="ECO:0000259" key="2">
    <source>
        <dbReference type="PROSITE" id="PS51384"/>
    </source>
</evidence>
<dbReference type="RefSeq" id="WP_240986153.1">
    <property type="nucleotide sequence ID" value="NZ_CDGJ01000003.1"/>
</dbReference>
<reference evidence="3" key="2">
    <citation type="submission" date="2020-01" db="EMBL/GenBank/DDBJ databases">
        <authorList>
            <person name="Hornung B."/>
        </authorList>
    </citation>
    <scope>NUCLEOTIDE SEQUENCE</scope>
    <source>
        <strain evidence="3">PacBioINE</strain>
    </source>
</reference>
<feature type="domain" description="FAD-binding FR-type" evidence="2">
    <location>
        <begin position="1"/>
        <end position="103"/>
    </location>
</feature>
<dbReference type="Pfam" id="PF10418">
    <property type="entry name" value="DHODB_Fe-S_bind"/>
    <property type="match status" value="1"/>
</dbReference>
<dbReference type="InterPro" id="IPR017927">
    <property type="entry name" value="FAD-bd_FR_type"/>
</dbReference>
<name>A0A8S0Y4B7_9FIRM</name>
<feature type="region of interest" description="Disordered" evidence="1">
    <location>
        <begin position="188"/>
        <end position="225"/>
    </location>
</feature>
<dbReference type="PANTHER" id="PTHR43513:SF3">
    <property type="entry name" value="DIHYDROOROTATE DEHYDROGENASE B (NAD(+)), ELECTRON TRANSFER SUBUNIT-RELATED"/>
    <property type="match status" value="1"/>
</dbReference>
<accession>A0A8S0Y4B7</accession>
<evidence type="ECO:0000256" key="1">
    <source>
        <dbReference type="SAM" id="MobiDB-lite"/>
    </source>
</evidence>
<dbReference type="InterPro" id="IPR019480">
    <property type="entry name" value="Dihydroorotate_DH_Fe-S-bd"/>
</dbReference>
<dbReference type="InterPro" id="IPR037117">
    <property type="entry name" value="Dihydroorotate_DH_ele_sf"/>
</dbReference>
<gene>
    <name evidence="4" type="ORF">DEACI_0145</name>
    <name evidence="3" type="ORF">DEACI_3668</name>
</gene>
<dbReference type="PANTHER" id="PTHR43513">
    <property type="entry name" value="DIHYDROOROTATE DEHYDROGENASE B (NAD(+)), ELECTRON TRANSFER SUBUNIT"/>
    <property type="match status" value="1"/>
</dbReference>
<dbReference type="PROSITE" id="PS51384">
    <property type="entry name" value="FAD_FR"/>
    <property type="match status" value="1"/>
</dbReference>
<dbReference type="EMBL" id="CDGJ01000003">
    <property type="protein sequence ID" value="CEJ05726.1"/>
    <property type="molecule type" value="Genomic_DNA"/>
</dbReference>
<dbReference type="Gene3D" id="3.40.50.80">
    <property type="entry name" value="Nucleotide-binding domain of ferredoxin-NADP reductase (FNR) module"/>
    <property type="match status" value="1"/>
</dbReference>
<evidence type="ECO:0000313" key="5">
    <source>
        <dbReference type="Proteomes" id="UP001071230"/>
    </source>
</evidence>
<dbReference type="Proteomes" id="UP001071230">
    <property type="component" value="Unassembled WGS sequence"/>
</dbReference>
<dbReference type="KEGG" id="aacx:DEACI_3668"/>